<feature type="region of interest" description="Disordered" evidence="1">
    <location>
        <begin position="1"/>
        <end position="133"/>
    </location>
</feature>
<comment type="caution">
    <text evidence="2">The sequence shown here is derived from an EMBL/GenBank/DDBJ whole genome shotgun (WGS) entry which is preliminary data.</text>
</comment>
<feature type="compositionally biased region" description="Polar residues" evidence="1">
    <location>
        <begin position="1"/>
        <end position="14"/>
    </location>
</feature>
<evidence type="ECO:0000313" key="2">
    <source>
        <dbReference type="EMBL" id="KAK8955593.1"/>
    </source>
</evidence>
<dbReference type="Proteomes" id="UP001412067">
    <property type="component" value="Unassembled WGS sequence"/>
</dbReference>
<protein>
    <submittedName>
        <fullName evidence="2">Uncharacterized protein</fullName>
    </submittedName>
</protein>
<keyword evidence="3" id="KW-1185">Reference proteome</keyword>
<name>A0ABR2LZC8_9ASPA</name>
<proteinExistence type="predicted"/>
<dbReference type="EMBL" id="JBBWWR010000013">
    <property type="protein sequence ID" value="KAK8955593.1"/>
    <property type="molecule type" value="Genomic_DNA"/>
</dbReference>
<organism evidence="2 3">
    <name type="scientific">Platanthera guangdongensis</name>
    <dbReference type="NCBI Taxonomy" id="2320717"/>
    <lineage>
        <taxon>Eukaryota</taxon>
        <taxon>Viridiplantae</taxon>
        <taxon>Streptophyta</taxon>
        <taxon>Embryophyta</taxon>
        <taxon>Tracheophyta</taxon>
        <taxon>Spermatophyta</taxon>
        <taxon>Magnoliopsida</taxon>
        <taxon>Liliopsida</taxon>
        <taxon>Asparagales</taxon>
        <taxon>Orchidaceae</taxon>
        <taxon>Orchidoideae</taxon>
        <taxon>Orchideae</taxon>
        <taxon>Orchidinae</taxon>
        <taxon>Platanthera</taxon>
    </lineage>
</organism>
<accession>A0ABR2LZC8</accession>
<evidence type="ECO:0000256" key="1">
    <source>
        <dbReference type="SAM" id="MobiDB-lite"/>
    </source>
</evidence>
<reference evidence="2 3" key="1">
    <citation type="journal article" date="2022" name="Nat. Plants">
        <title>Genomes of leafy and leafless Platanthera orchids illuminate the evolution of mycoheterotrophy.</title>
        <authorList>
            <person name="Li M.H."/>
            <person name="Liu K.W."/>
            <person name="Li Z."/>
            <person name="Lu H.C."/>
            <person name="Ye Q.L."/>
            <person name="Zhang D."/>
            <person name="Wang J.Y."/>
            <person name="Li Y.F."/>
            <person name="Zhong Z.M."/>
            <person name="Liu X."/>
            <person name="Yu X."/>
            <person name="Liu D.K."/>
            <person name="Tu X.D."/>
            <person name="Liu B."/>
            <person name="Hao Y."/>
            <person name="Liao X.Y."/>
            <person name="Jiang Y.T."/>
            <person name="Sun W.H."/>
            <person name="Chen J."/>
            <person name="Chen Y.Q."/>
            <person name="Ai Y."/>
            <person name="Zhai J.W."/>
            <person name="Wu S.S."/>
            <person name="Zhou Z."/>
            <person name="Hsiao Y.Y."/>
            <person name="Wu W.L."/>
            <person name="Chen Y.Y."/>
            <person name="Lin Y.F."/>
            <person name="Hsu J.L."/>
            <person name="Li C.Y."/>
            <person name="Wang Z.W."/>
            <person name="Zhao X."/>
            <person name="Zhong W.Y."/>
            <person name="Ma X.K."/>
            <person name="Ma L."/>
            <person name="Huang J."/>
            <person name="Chen G.Z."/>
            <person name="Huang M.Z."/>
            <person name="Huang L."/>
            <person name="Peng D.H."/>
            <person name="Luo Y.B."/>
            <person name="Zou S.Q."/>
            <person name="Chen S.P."/>
            <person name="Lan S."/>
            <person name="Tsai W.C."/>
            <person name="Van de Peer Y."/>
            <person name="Liu Z.J."/>
        </authorList>
    </citation>
    <scope>NUCLEOTIDE SEQUENCE [LARGE SCALE GENOMIC DNA]</scope>
    <source>
        <strain evidence="2">Lor288</strain>
    </source>
</reference>
<gene>
    <name evidence="2" type="ORF">KSP40_PGU021521</name>
</gene>
<evidence type="ECO:0000313" key="3">
    <source>
        <dbReference type="Proteomes" id="UP001412067"/>
    </source>
</evidence>
<sequence length="335" mass="36780">MVQTGSRTITASDPSHSRLAPNRNHHTWDLNSSASDRNSRARELPTAAWDPACRPPCGRPAAKGSTSLSPATYDEAGQGVVNPLRFDRPFSPRLTTASQPERHWHQGGRLLPVSPAAQGEPAREAPTPLGPAEGADRSLSAVVMPAAKAKSTANELASRSKTHLKRTDYRVPIGQAQTSASDRSSRAPPSLFRLEERRTPTFEYRSGICEDFCPKQWIFGFFVKHVTWTTSYLSSGPGWRKGREQEASLIRRSLLIQCSNRRAEPASFDLACRREARWRVPGCVLVLVDQASGENPVSSSSRRLGEWAEALSLPITLPLPVPALRMASGERIDDQ</sequence>